<organism evidence="2 3">
    <name type="scientific">Streptomyces iconiensis</name>
    <dbReference type="NCBI Taxonomy" id="1384038"/>
    <lineage>
        <taxon>Bacteria</taxon>
        <taxon>Bacillati</taxon>
        <taxon>Actinomycetota</taxon>
        <taxon>Actinomycetes</taxon>
        <taxon>Kitasatosporales</taxon>
        <taxon>Streptomycetaceae</taxon>
        <taxon>Streptomyces</taxon>
    </lineage>
</organism>
<sequence length="73" mass="7523">MRTALNWQKSSFCAEGNNCLEVTAPSPHLAGPHLAIRLRESAAPGVVLTTTPARLAALLRVAKAGAWGSGADA</sequence>
<feature type="domain" description="DUF397" evidence="1">
    <location>
        <begin position="5"/>
        <end position="63"/>
    </location>
</feature>
<evidence type="ECO:0000259" key="1">
    <source>
        <dbReference type="Pfam" id="PF04149"/>
    </source>
</evidence>
<name>A0ABT7A0I3_9ACTN</name>
<protein>
    <submittedName>
        <fullName evidence="2">DUF397 domain-containing protein</fullName>
    </submittedName>
</protein>
<comment type="caution">
    <text evidence="2">The sequence shown here is derived from an EMBL/GenBank/DDBJ whole genome shotgun (WGS) entry which is preliminary data.</text>
</comment>
<dbReference type="RefSeq" id="WP_280842869.1">
    <property type="nucleotide sequence ID" value="NZ_JANCPR020000024.1"/>
</dbReference>
<dbReference type="Proteomes" id="UP001214441">
    <property type="component" value="Unassembled WGS sequence"/>
</dbReference>
<proteinExistence type="predicted"/>
<evidence type="ECO:0000313" key="2">
    <source>
        <dbReference type="EMBL" id="MDJ1134843.1"/>
    </source>
</evidence>
<dbReference type="Pfam" id="PF04149">
    <property type="entry name" value="DUF397"/>
    <property type="match status" value="1"/>
</dbReference>
<gene>
    <name evidence="2" type="ORF">NMN56_023375</name>
</gene>
<reference evidence="2 3" key="1">
    <citation type="submission" date="2023-05" db="EMBL/GenBank/DDBJ databases">
        <title>Streptantibioticus silvisoli sp. nov., acidotolerant actinomycetes 1 from pine litter.</title>
        <authorList>
            <person name="Swiecimska M."/>
            <person name="Golinska P."/>
            <person name="Sangal V."/>
            <person name="Wachnowicz B."/>
            <person name="Goodfellow M."/>
        </authorList>
    </citation>
    <scope>NUCLEOTIDE SEQUENCE [LARGE SCALE GENOMIC DNA]</scope>
    <source>
        <strain evidence="2 3">DSM 42109</strain>
    </source>
</reference>
<evidence type="ECO:0000313" key="3">
    <source>
        <dbReference type="Proteomes" id="UP001214441"/>
    </source>
</evidence>
<keyword evidence="3" id="KW-1185">Reference proteome</keyword>
<accession>A0ABT7A0I3</accession>
<dbReference type="EMBL" id="JANCPR020000024">
    <property type="protein sequence ID" value="MDJ1134843.1"/>
    <property type="molecule type" value="Genomic_DNA"/>
</dbReference>
<dbReference type="InterPro" id="IPR007278">
    <property type="entry name" value="DUF397"/>
</dbReference>